<reference evidence="3 4" key="1">
    <citation type="submission" date="2018-05" db="EMBL/GenBank/DDBJ databases">
        <title>Abyssibacter profundi OUC007T gen. nov., sp. nov, a marine bacterium isolated from seawater of the Mariana Trench.</title>
        <authorList>
            <person name="Zhou S."/>
        </authorList>
    </citation>
    <scope>NUCLEOTIDE SEQUENCE [LARGE SCALE GENOMIC DNA]</scope>
    <source>
        <strain evidence="3 4">OUC007</strain>
    </source>
</reference>
<dbReference type="Proteomes" id="UP000251800">
    <property type="component" value="Unassembled WGS sequence"/>
</dbReference>
<evidence type="ECO:0000256" key="1">
    <source>
        <dbReference type="PROSITE-ProRule" id="PRU00169"/>
    </source>
</evidence>
<comment type="caution">
    <text evidence="3">The sequence shown here is derived from an EMBL/GenBank/DDBJ whole genome shotgun (WGS) entry which is preliminary data.</text>
</comment>
<feature type="modified residue" description="4-aspartylphosphate" evidence="1">
    <location>
        <position position="79"/>
    </location>
</feature>
<evidence type="ECO:0000313" key="4">
    <source>
        <dbReference type="Proteomes" id="UP000251800"/>
    </source>
</evidence>
<keyword evidence="4" id="KW-1185">Reference proteome</keyword>
<protein>
    <recommendedName>
        <fullName evidence="2">Response regulatory domain-containing protein</fullName>
    </recommendedName>
</protein>
<dbReference type="Pfam" id="PF11849">
    <property type="entry name" value="DUF3369"/>
    <property type="match status" value="1"/>
</dbReference>
<dbReference type="InterPro" id="IPR021800">
    <property type="entry name" value="DUF3369"/>
</dbReference>
<dbReference type="RefSeq" id="WP_109719944.1">
    <property type="nucleotide sequence ID" value="NZ_QEQK01000006.1"/>
</dbReference>
<proteinExistence type="predicted"/>
<feature type="domain" description="Response regulatory" evidence="2">
    <location>
        <begin position="24"/>
        <end position="148"/>
    </location>
</feature>
<dbReference type="AlphaFoldDB" id="A0A363UL96"/>
<keyword evidence="1" id="KW-0597">Phosphoprotein</keyword>
<dbReference type="OrthoDB" id="9787688at2"/>
<dbReference type="InterPro" id="IPR001789">
    <property type="entry name" value="Sig_transdc_resp-reg_receiver"/>
</dbReference>
<sequence>MDDDLVFADDDEGLESNGEALRWPLLIVDDEEEVHAVTKLALSGFEFAGRGLEFVSAHSASEAREVLRERRDIAVILLDVVMETDHAGLEVADFVRNVIENRFARIVLRTGQPGQAPEREVIRRYDINDYKEKTELTAKKLFTVVYTALRSYRDLLALEANRRGLLQVVQASANLFRTESVEQFVQGVLEQVAALIYESADMLYVSSSIATVREGTNERIVAATGRFTDMIGQNPRESLAHFDYHNLTLALRKQRNIVTPDHFSGYFESTGGGQHLLYVSGPATMSRPDQELIDMFLRSVALAYEAMLNRINTEKAGASDDSAESESD</sequence>
<dbReference type="SUPFAM" id="SSF52172">
    <property type="entry name" value="CheY-like"/>
    <property type="match status" value="1"/>
</dbReference>
<dbReference type="Gene3D" id="3.40.50.2300">
    <property type="match status" value="1"/>
</dbReference>
<gene>
    <name evidence="3" type="ORF">DEH80_07820</name>
</gene>
<dbReference type="EMBL" id="QEQK01000006">
    <property type="protein sequence ID" value="PWN56173.1"/>
    <property type="molecule type" value="Genomic_DNA"/>
</dbReference>
<accession>A0A363UL96</accession>
<evidence type="ECO:0000313" key="3">
    <source>
        <dbReference type="EMBL" id="PWN56173.1"/>
    </source>
</evidence>
<organism evidence="3 4">
    <name type="scientific">Abyssibacter profundi</name>
    <dbReference type="NCBI Taxonomy" id="2182787"/>
    <lineage>
        <taxon>Bacteria</taxon>
        <taxon>Pseudomonadati</taxon>
        <taxon>Pseudomonadota</taxon>
        <taxon>Gammaproteobacteria</taxon>
        <taxon>Chromatiales</taxon>
        <taxon>Oceanococcaceae</taxon>
        <taxon>Abyssibacter</taxon>
    </lineage>
</organism>
<dbReference type="InterPro" id="IPR011006">
    <property type="entry name" value="CheY-like_superfamily"/>
</dbReference>
<dbReference type="PROSITE" id="PS50110">
    <property type="entry name" value="RESPONSE_REGULATORY"/>
    <property type="match status" value="1"/>
</dbReference>
<name>A0A363UL96_9GAMM</name>
<evidence type="ECO:0000259" key="2">
    <source>
        <dbReference type="PROSITE" id="PS50110"/>
    </source>
</evidence>
<dbReference type="GO" id="GO:0000160">
    <property type="term" value="P:phosphorelay signal transduction system"/>
    <property type="evidence" value="ECO:0007669"/>
    <property type="project" value="InterPro"/>
</dbReference>